<reference evidence="2" key="1">
    <citation type="submission" date="2025-08" db="UniProtKB">
        <authorList>
            <consortium name="RefSeq"/>
        </authorList>
    </citation>
    <scope>IDENTIFICATION</scope>
</reference>
<keyword evidence="1" id="KW-1185">Reference proteome</keyword>
<evidence type="ECO:0000313" key="2">
    <source>
        <dbReference type="RefSeq" id="XP_024944143.1"/>
    </source>
</evidence>
<evidence type="ECO:0000313" key="1">
    <source>
        <dbReference type="Proteomes" id="UP000694920"/>
    </source>
</evidence>
<dbReference type="KEGG" id="ccin:112494868"/>
<dbReference type="RefSeq" id="XP_024944143.1">
    <property type="nucleotide sequence ID" value="XM_025088375.1"/>
</dbReference>
<dbReference type="Proteomes" id="UP000694920">
    <property type="component" value="Unplaced"/>
</dbReference>
<sequence length="109" mass="12715">MERGRPRREVFENWVEYLDISNRQLMNLHAFGNGNRAGSKHLRLLVNRFCNAELNGARYRLVDTFDHGNESQARLVFLLNRRKFHTKNQEQELAAAHTPTTSLLALEHS</sequence>
<dbReference type="AlphaFoldDB" id="A0AAJ7RNH6"/>
<dbReference type="GeneID" id="112494868"/>
<gene>
    <name evidence="2" type="primary">LOC112494868</name>
</gene>
<name>A0AAJ7RNH6_CEPCN</name>
<organism evidence="1 2">
    <name type="scientific">Cephus cinctus</name>
    <name type="common">Wheat stem sawfly</name>
    <dbReference type="NCBI Taxonomy" id="211228"/>
    <lineage>
        <taxon>Eukaryota</taxon>
        <taxon>Metazoa</taxon>
        <taxon>Ecdysozoa</taxon>
        <taxon>Arthropoda</taxon>
        <taxon>Hexapoda</taxon>
        <taxon>Insecta</taxon>
        <taxon>Pterygota</taxon>
        <taxon>Neoptera</taxon>
        <taxon>Endopterygota</taxon>
        <taxon>Hymenoptera</taxon>
        <taxon>Cephoidea</taxon>
        <taxon>Cephidae</taxon>
        <taxon>Cephus</taxon>
    </lineage>
</organism>
<accession>A0AAJ7RNH6</accession>
<protein>
    <submittedName>
        <fullName evidence="2">Uncharacterized protein LOC112494868 isoform X1</fullName>
    </submittedName>
</protein>
<proteinExistence type="predicted"/>